<evidence type="ECO:0000256" key="6">
    <source>
        <dbReference type="ARBA" id="ARBA00023295"/>
    </source>
</evidence>
<evidence type="ECO:0000256" key="5">
    <source>
        <dbReference type="ARBA" id="ARBA00022801"/>
    </source>
</evidence>
<dbReference type="Proteomes" id="UP001278500">
    <property type="component" value="Unassembled WGS sequence"/>
</dbReference>
<dbReference type="GO" id="GO:0042973">
    <property type="term" value="F:glucan endo-1,3-beta-D-glucosidase activity"/>
    <property type="evidence" value="ECO:0007669"/>
    <property type="project" value="UniProtKB-EC"/>
</dbReference>
<evidence type="ECO:0000313" key="13">
    <source>
        <dbReference type="Proteomes" id="UP001278500"/>
    </source>
</evidence>
<dbReference type="Pfam" id="PF10287">
    <property type="entry name" value="YJL171C_Tos1_C"/>
    <property type="match status" value="1"/>
</dbReference>
<gene>
    <name evidence="12" type="ORF">B0H65DRAFT_583318</name>
</gene>
<dbReference type="InterPro" id="IPR018807">
    <property type="entry name" value="YJL171C/Tos1_N"/>
</dbReference>
<sequence>MYSMVPTALLALVSLVGTTSGLAINREDSPSLNISVGGSINPIGTPINGLPSSGSPSASPSGTISRRSCRKSAPYADPHTIDPLIFVGADELCKDHKTYEDGDYYCQKVDQVIYTNVASTGDYREVAYMNQETGECRFADVNRTFSGDLAPFNEPVTLIFRGPIHLKQLGVYYPSGAGSFSRNHYYNAATQTSQGLTFLGNRGGEGSGVVGGPFGASLSYINPQASGGSSTPQILANEIITGEFLVMTDQDCDFASCGYVRPGAIAKKGFAGTDRLFLLEFSMPHTGGDLLAIWLENARVPYTQQYGGCSCWDSGCGEFDIFEILHAGYERAETTFHLDPPAGDANWFQRPINQNAPLKIAVWFDPVDGGTASVKVLGTSDGVEFGGQLNAGEVGELKRRSDGVVSETDYAVRRGQV</sequence>
<reference evidence="12" key="1">
    <citation type="journal article" date="2023" name="Mol. Phylogenet. Evol.">
        <title>Genome-scale phylogeny and comparative genomics of the fungal order Sordariales.</title>
        <authorList>
            <person name="Hensen N."/>
            <person name="Bonometti L."/>
            <person name="Westerberg I."/>
            <person name="Brannstrom I.O."/>
            <person name="Guillou S."/>
            <person name="Cros-Aarteil S."/>
            <person name="Calhoun S."/>
            <person name="Haridas S."/>
            <person name="Kuo A."/>
            <person name="Mondo S."/>
            <person name="Pangilinan J."/>
            <person name="Riley R."/>
            <person name="LaButti K."/>
            <person name="Andreopoulos B."/>
            <person name="Lipzen A."/>
            <person name="Chen C."/>
            <person name="Yan M."/>
            <person name="Daum C."/>
            <person name="Ng V."/>
            <person name="Clum A."/>
            <person name="Steindorff A."/>
            <person name="Ohm R.A."/>
            <person name="Martin F."/>
            <person name="Silar P."/>
            <person name="Natvig D.O."/>
            <person name="Lalanne C."/>
            <person name="Gautier V."/>
            <person name="Ament-Velasquez S.L."/>
            <person name="Kruys A."/>
            <person name="Hutchinson M.I."/>
            <person name="Powell A.J."/>
            <person name="Barry K."/>
            <person name="Miller A.N."/>
            <person name="Grigoriev I.V."/>
            <person name="Debuchy R."/>
            <person name="Gladieux P."/>
            <person name="Hiltunen Thoren M."/>
            <person name="Johannesson H."/>
        </authorList>
    </citation>
    <scope>NUCLEOTIDE SEQUENCE</scope>
    <source>
        <strain evidence="12">CBS 560.94</strain>
    </source>
</reference>
<dbReference type="InterPro" id="IPR018805">
    <property type="entry name" value="YJL171C/Tos1_C"/>
</dbReference>
<dbReference type="RefSeq" id="XP_062677151.1">
    <property type="nucleotide sequence ID" value="XM_062830875.1"/>
</dbReference>
<dbReference type="EC" id="3.2.1.39" evidence="3"/>
<evidence type="ECO:0000256" key="2">
    <source>
        <dbReference type="ARBA" id="ARBA00006055"/>
    </source>
</evidence>
<dbReference type="GeneID" id="87868029"/>
<feature type="domain" description="Cell wall protein YJL171C/Tos1 N-terminal" evidence="11">
    <location>
        <begin position="110"/>
        <end position="174"/>
    </location>
</feature>
<feature type="region of interest" description="Disordered" evidence="8">
    <location>
        <begin position="45"/>
        <end position="75"/>
    </location>
</feature>
<evidence type="ECO:0000259" key="10">
    <source>
        <dbReference type="Pfam" id="PF10287"/>
    </source>
</evidence>
<comment type="caution">
    <text evidence="12">The sequence shown here is derived from an EMBL/GenBank/DDBJ whole genome shotgun (WGS) entry which is preliminary data.</text>
</comment>
<protein>
    <recommendedName>
        <fullName evidence="3">glucan endo-1,3-beta-D-glucosidase</fullName>
        <ecNumber evidence="3">3.2.1.39</ecNumber>
    </recommendedName>
</protein>
<name>A0AAE0MK01_9PEZI</name>
<feature type="compositionally biased region" description="Low complexity" evidence="8">
    <location>
        <begin position="49"/>
        <end position="62"/>
    </location>
</feature>
<dbReference type="PANTHER" id="PTHR31737:SF2">
    <property type="entry name" value="PROTEIN TOS1"/>
    <property type="match status" value="1"/>
</dbReference>
<dbReference type="Pfam" id="PF10290">
    <property type="entry name" value="YJL171C_Tos1_N"/>
    <property type="match status" value="1"/>
</dbReference>
<keyword evidence="5 12" id="KW-0378">Hydrolase</keyword>
<evidence type="ECO:0000256" key="3">
    <source>
        <dbReference type="ARBA" id="ARBA00012780"/>
    </source>
</evidence>
<organism evidence="12 13">
    <name type="scientific">Neurospora tetraspora</name>
    <dbReference type="NCBI Taxonomy" id="94610"/>
    <lineage>
        <taxon>Eukaryota</taxon>
        <taxon>Fungi</taxon>
        <taxon>Dikarya</taxon>
        <taxon>Ascomycota</taxon>
        <taxon>Pezizomycotina</taxon>
        <taxon>Sordariomycetes</taxon>
        <taxon>Sordariomycetidae</taxon>
        <taxon>Sordariales</taxon>
        <taxon>Sordariaceae</taxon>
        <taxon>Neurospora</taxon>
    </lineage>
</organism>
<feature type="signal peptide" evidence="9">
    <location>
        <begin position="1"/>
        <end position="21"/>
    </location>
</feature>
<dbReference type="GO" id="GO:0071555">
    <property type="term" value="P:cell wall organization"/>
    <property type="evidence" value="ECO:0007669"/>
    <property type="project" value="UniProtKB-KW"/>
</dbReference>
<evidence type="ECO:0000256" key="1">
    <source>
        <dbReference type="ARBA" id="ARBA00000382"/>
    </source>
</evidence>
<accession>A0AAE0MK01</accession>
<feature type="chain" id="PRO_5042099187" description="glucan endo-1,3-beta-D-glucosidase" evidence="9">
    <location>
        <begin position="22"/>
        <end position="417"/>
    </location>
</feature>
<dbReference type="EMBL" id="JAUEPP010000009">
    <property type="protein sequence ID" value="KAK3334985.1"/>
    <property type="molecule type" value="Genomic_DNA"/>
</dbReference>
<keyword evidence="6" id="KW-0326">Glycosidase</keyword>
<keyword evidence="4 9" id="KW-0732">Signal</keyword>
<evidence type="ECO:0000256" key="4">
    <source>
        <dbReference type="ARBA" id="ARBA00022729"/>
    </source>
</evidence>
<evidence type="ECO:0000313" key="12">
    <source>
        <dbReference type="EMBL" id="KAK3334985.1"/>
    </source>
</evidence>
<evidence type="ECO:0000256" key="9">
    <source>
        <dbReference type="SAM" id="SignalP"/>
    </source>
</evidence>
<comment type="catalytic activity">
    <reaction evidence="1">
        <text>Hydrolysis of (1-&gt;3)-beta-D-glucosidic linkages in (1-&gt;3)-beta-D-glucans.</text>
        <dbReference type="EC" id="3.2.1.39"/>
    </reaction>
</comment>
<dbReference type="AlphaFoldDB" id="A0AAE0MK01"/>
<keyword evidence="13" id="KW-1185">Reference proteome</keyword>
<evidence type="ECO:0000259" key="11">
    <source>
        <dbReference type="Pfam" id="PF10290"/>
    </source>
</evidence>
<dbReference type="PANTHER" id="PTHR31737">
    <property type="entry name" value="PROTEIN TOS1"/>
    <property type="match status" value="1"/>
</dbReference>
<reference evidence="12" key="2">
    <citation type="submission" date="2023-06" db="EMBL/GenBank/DDBJ databases">
        <authorList>
            <consortium name="Lawrence Berkeley National Laboratory"/>
            <person name="Haridas S."/>
            <person name="Hensen N."/>
            <person name="Bonometti L."/>
            <person name="Westerberg I."/>
            <person name="Brannstrom I.O."/>
            <person name="Guillou S."/>
            <person name="Cros-Aarteil S."/>
            <person name="Calhoun S."/>
            <person name="Kuo A."/>
            <person name="Mondo S."/>
            <person name="Pangilinan J."/>
            <person name="Riley R."/>
            <person name="Labutti K."/>
            <person name="Andreopoulos B."/>
            <person name="Lipzen A."/>
            <person name="Chen C."/>
            <person name="Yanf M."/>
            <person name="Daum C."/>
            <person name="Ng V."/>
            <person name="Clum A."/>
            <person name="Steindorff A."/>
            <person name="Ohm R."/>
            <person name="Martin F."/>
            <person name="Silar P."/>
            <person name="Natvig D."/>
            <person name="Lalanne C."/>
            <person name="Gautier V."/>
            <person name="Ament-Velasquez S.L."/>
            <person name="Kruys A."/>
            <person name="Hutchinson M.I."/>
            <person name="Powell A.J."/>
            <person name="Barry K."/>
            <person name="Miller A.N."/>
            <person name="Grigoriev I.V."/>
            <person name="Debuchy R."/>
            <person name="Gladieux P."/>
            <person name="Thoren M.H."/>
            <person name="Johannesson H."/>
        </authorList>
    </citation>
    <scope>NUCLEOTIDE SEQUENCE</scope>
    <source>
        <strain evidence="12">CBS 560.94</strain>
    </source>
</reference>
<keyword evidence="7" id="KW-0961">Cell wall biogenesis/degradation</keyword>
<feature type="domain" description="Cell wall protein YJL171C/Tos1 C-terminal" evidence="10">
    <location>
        <begin position="178"/>
        <end position="395"/>
    </location>
</feature>
<evidence type="ECO:0000256" key="8">
    <source>
        <dbReference type="SAM" id="MobiDB-lite"/>
    </source>
</evidence>
<comment type="similarity">
    <text evidence="2">Belongs to the PGA52 family.</text>
</comment>
<evidence type="ECO:0000256" key="7">
    <source>
        <dbReference type="ARBA" id="ARBA00023316"/>
    </source>
</evidence>
<proteinExistence type="inferred from homology"/>
<dbReference type="GO" id="GO:0009277">
    <property type="term" value="C:fungal-type cell wall"/>
    <property type="evidence" value="ECO:0007669"/>
    <property type="project" value="TreeGrafter"/>
</dbReference>